<sequence>MYYATSLGRKRIIHTPDCPHCKRIREENLIEIPSIWAAFSKRYHLCKHCNPLMQKYKSEESAIQEYCSHNGLCFSIENKCFRVETPRSLWKITPEDNSTCTMLYHKNELHLEKRRHDRVPGYHCQGVCYPTLLGYLEYIVEHDYFRMLNPIHPAPKKKEPPRKGTKRYRKQQKRAKKQALRESIRNVLNLIDTIRV</sequence>
<dbReference type="AlphaFoldDB" id="A0A6N3DKV6"/>
<protein>
    <submittedName>
        <fullName evidence="2">Uncharacterized protein</fullName>
    </submittedName>
</protein>
<organism evidence="2">
    <name type="scientific">Flavonifractor plautii</name>
    <name type="common">Fusobacterium plautii</name>
    <dbReference type="NCBI Taxonomy" id="292800"/>
    <lineage>
        <taxon>Bacteria</taxon>
        <taxon>Bacillati</taxon>
        <taxon>Bacillota</taxon>
        <taxon>Clostridia</taxon>
        <taxon>Eubacteriales</taxon>
        <taxon>Oscillospiraceae</taxon>
        <taxon>Flavonifractor</taxon>
    </lineage>
</organism>
<proteinExistence type="predicted"/>
<gene>
    <name evidence="2" type="ORF">FPLFYP42_01788</name>
</gene>
<evidence type="ECO:0000313" key="2">
    <source>
        <dbReference type="EMBL" id="VYU27461.1"/>
    </source>
</evidence>
<accession>A0A6N3DKV6</accession>
<feature type="region of interest" description="Disordered" evidence="1">
    <location>
        <begin position="151"/>
        <end position="179"/>
    </location>
</feature>
<reference evidence="2" key="1">
    <citation type="submission" date="2019-11" db="EMBL/GenBank/DDBJ databases">
        <authorList>
            <person name="Feng L."/>
        </authorList>
    </citation>
    <scope>NUCLEOTIDE SEQUENCE</scope>
    <source>
        <strain evidence="2">FplautiiLFYP42</strain>
    </source>
</reference>
<feature type="compositionally biased region" description="Basic residues" evidence="1">
    <location>
        <begin position="163"/>
        <end position="178"/>
    </location>
</feature>
<name>A0A6N3DKV6_FLAPL</name>
<dbReference type="InterPro" id="IPR035451">
    <property type="entry name" value="Ada-like_dom_sf"/>
</dbReference>
<dbReference type="EMBL" id="CACRUB010000031">
    <property type="protein sequence ID" value="VYU27461.1"/>
    <property type="molecule type" value="Genomic_DNA"/>
</dbReference>
<evidence type="ECO:0000256" key="1">
    <source>
        <dbReference type="SAM" id="MobiDB-lite"/>
    </source>
</evidence>
<dbReference type="Gene3D" id="3.40.10.10">
    <property type="entry name" value="DNA Methylphosphotriester Repair Domain"/>
    <property type="match status" value="1"/>
</dbReference>
<dbReference type="SUPFAM" id="SSF57884">
    <property type="entry name" value="Ada DNA repair protein, N-terminal domain (N-Ada 10)"/>
    <property type="match status" value="1"/>
</dbReference>